<proteinExistence type="predicted"/>
<protein>
    <submittedName>
        <fullName evidence="1">CIC11C00000000274</fullName>
    </submittedName>
</protein>
<reference evidence="1 2" key="1">
    <citation type="submission" date="2016-10" db="EMBL/GenBank/DDBJ databases">
        <authorList>
            <person name="de Groot N.N."/>
        </authorList>
    </citation>
    <scope>NUCLEOTIDE SEQUENCE [LARGE SCALE GENOMIC DNA]</scope>
    <source>
        <strain evidence="1 2">CBS 141442</strain>
    </source>
</reference>
<sequence length="70" mass="7544">MFGDVCYMRENTDINRQQQTTTPRQQHIPAIDGSVMKAHLLAVTVAEAAAKGAANGRKLMMIDGGGQNIT</sequence>
<evidence type="ECO:0000313" key="1">
    <source>
        <dbReference type="EMBL" id="SGZ50365.1"/>
    </source>
</evidence>
<accession>A0A1L0G109</accession>
<keyword evidence="2" id="KW-1185">Reference proteome</keyword>
<gene>
    <name evidence="1" type="ORF">SAMEA4029010_CIC11G00000000274</name>
</gene>
<dbReference type="AlphaFoldDB" id="A0A1L0G109"/>
<evidence type="ECO:0000313" key="2">
    <source>
        <dbReference type="Proteomes" id="UP000182334"/>
    </source>
</evidence>
<dbReference type="Proteomes" id="UP000182334">
    <property type="component" value="Chromosome II"/>
</dbReference>
<organism evidence="1 2">
    <name type="scientific">Sungouiella intermedia</name>
    <dbReference type="NCBI Taxonomy" id="45354"/>
    <lineage>
        <taxon>Eukaryota</taxon>
        <taxon>Fungi</taxon>
        <taxon>Dikarya</taxon>
        <taxon>Ascomycota</taxon>
        <taxon>Saccharomycotina</taxon>
        <taxon>Pichiomycetes</taxon>
        <taxon>Metschnikowiaceae</taxon>
        <taxon>Sungouiella</taxon>
    </lineage>
</organism>
<name>A0A1L0G109_9ASCO</name>
<dbReference type="EMBL" id="LT635757">
    <property type="protein sequence ID" value="SGZ50365.1"/>
    <property type="molecule type" value="Genomic_DNA"/>
</dbReference>